<dbReference type="AlphaFoldDB" id="A0A433STU5"/>
<protein>
    <submittedName>
        <fullName evidence="2">Uncharacterized protein</fullName>
    </submittedName>
</protein>
<evidence type="ECO:0000256" key="1">
    <source>
        <dbReference type="SAM" id="Phobius"/>
    </source>
</evidence>
<keyword evidence="3" id="KW-1185">Reference proteome</keyword>
<feature type="transmembrane region" description="Helical" evidence="1">
    <location>
        <begin position="23"/>
        <end position="53"/>
    </location>
</feature>
<proteinExistence type="predicted"/>
<reference evidence="2 3" key="1">
    <citation type="submission" date="2019-01" db="EMBL/GenBank/DDBJ databases">
        <title>A draft genome assembly of the solar-powered sea slug Elysia chlorotica.</title>
        <authorList>
            <person name="Cai H."/>
            <person name="Li Q."/>
            <person name="Fang X."/>
            <person name="Li J."/>
            <person name="Curtis N.E."/>
            <person name="Altenburger A."/>
            <person name="Shibata T."/>
            <person name="Feng M."/>
            <person name="Maeda T."/>
            <person name="Schwartz J.A."/>
            <person name="Shigenobu S."/>
            <person name="Lundholm N."/>
            <person name="Nishiyama T."/>
            <person name="Yang H."/>
            <person name="Hasebe M."/>
            <person name="Li S."/>
            <person name="Pierce S.K."/>
            <person name="Wang J."/>
        </authorList>
    </citation>
    <scope>NUCLEOTIDE SEQUENCE [LARGE SCALE GENOMIC DNA]</scope>
    <source>
        <strain evidence="2">EC2010</strain>
        <tissue evidence="2">Whole organism of an adult</tissue>
    </source>
</reference>
<evidence type="ECO:0000313" key="2">
    <source>
        <dbReference type="EMBL" id="RUS72688.1"/>
    </source>
</evidence>
<accession>A0A433STU5</accession>
<comment type="caution">
    <text evidence="2">The sequence shown here is derived from an EMBL/GenBank/DDBJ whole genome shotgun (WGS) entry which is preliminary data.</text>
</comment>
<dbReference type="Proteomes" id="UP000271974">
    <property type="component" value="Unassembled WGS sequence"/>
</dbReference>
<feature type="transmembrane region" description="Helical" evidence="1">
    <location>
        <begin position="65"/>
        <end position="98"/>
    </location>
</feature>
<sequence>MSTTRGLKAAKLTEEETYFQERFLNCVCVCVFCFDGCFLFGFVCCFCWGVFFGGRGMGISVFSSFWFLCCCCFFGFWCCCCCCCFLFFCCCCFCLFVLFRDE</sequence>
<evidence type="ECO:0000313" key="3">
    <source>
        <dbReference type="Proteomes" id="UP000271974"/>
    </source>
</evidence>
<keyword evidence="1" id="KW-1133">Transmembrane helix</keyword>
<organism evidence="2 3">
    <name type="scientific">Elysia chlorotica</name>
    <name type="common">Eastern emerald elysia</name>
    <name type="synonym">Sea slug</name>
    <dbReference type="NCBI Taxonomy" id="188477"/>
    <lineage>
        <taxon>Eukaryota</taxon>
        <taxon>Metazoa</taxon>
        <taxon>Spiralia</taxon>
        <taxon>Lophotrochozoa</taxon>
        <taxon>Mollusca</taxon>
        <taxon>Gastropoda</taxon>
        <taxon>Heterobranchia</taxon>
        <taxon>Euthyneura</taxon>
        <taxon>Panpulmonata</taxon>
        <taxon>Sacoglossa</taxon>
        <taxon>Placobranchoidea</taxon>
        <taxon>Plakobranchidae</taxon>
        <taxon>Elysia</taxon>
    </lineage>
</organism>
<gene>
    <name evidence="2" type="ORF">EGW08_019544</name>
</gene>
<keyword evidence="1" id="KW-0812">Transmembrane</keyword>
<dbReference type="EMBL" id="RQTK01001031">
    <property type="protein sequence ID" value="RUS72688.1"/>
    <property type="molecule type" value="Genomic_DNA"/>
</dbReference>
<name>A0A433STU5_ELYCH</name>
<keyword evidence="1" id="KW-0472">Membrane</keyword>